<keyword evidence="5" id="KW-0805">Transcription regulation</keyword>
<keyword evidence="6" id="KW-0804">Transcription</keyword>
<dbReference type="AlphaFoldDB" id="M5E5U6"/>
<dbReference type="Gene3D" id="1.10.10.60">
    <property type="entry name" value="Homeodomain-like"/>
    <property type="match status" value="1"/>
</dbReference>
<evidence type="ECO:0000256" key="6">
    <source>
        <dbReference type="ARBA" id="ARBA00023163"/>
    </source>
</evidence>
<keyword evidence="7" id="KW-0539">Nucleus</keyword>
<dbReference type="STRING" id="1230383.M5E5U6"/>
<dbReference type="GO" id="GO:0003714">
    <property type="term" value="F:transcription corepressor activity"/>
    <property type="evidence" value="ECO:0007669"/>
    <property type="project" value="TreeGrafter"/>
</dbReference>
<evidence type="ECO:0000256" key="2">
    <source>
        <dbReference type="ARBA" id="ARBA00006918"/>
    </source>
</evidence>
<evidence type="ECO:0000313" key="11">
    <source>
        <dbReference type="Proteomes" id="UP000186303"/>
    </source>
</evidence>
<name>M5E5U6_MALS4</name>
<dbReference type="InterPro" id="IPR001005">
    <property type="entry name" value="SANT/Myb"/>
</dbReference>
<evidence type="ECO:0000256" key="4">
    <source>
        <dbReference type="ARBA" id="ARBA00022853"/>
    </source>
</evidence>
<evidence type="ECO:0000256" key="8">
    <source>
        <dbReference type="ARBA" id="ARBA00025264"/>
    </source>
</evidence>
<feature type="compositionally biased region" description="Low complexity" evidence="9">
    <location>
        <begin position="492"/>
        <end position="501"/>
    </location>
</feature>
<gene>
    <name evidence="10" type="ORF">MSYG_2179</name>
</gene>
<dbReference type="SMART" id="SM00717">
    <property type="entry name" value="SANT"/>
    <property type="match status" value="1"/>
</dbReference>
<feature type="region of interest" description="Disordered" evidence="9">
    <location>
        <begin position="326"/>
        <end position="355"/>
    </location>
</feature>
<comment type="subcellular location">
    <subcellularLocation>
        <location evidence="1">Nucleus</location>
    </subcellularLocation>
</comment>
<feature type="region of interest" description="Disordered" evidence="9">
    <location>
        <begin position="492"/>
        <end position="520"/>
    </location>
</feature>
<organism evidence="10 11">
    <name type="scientific">Malassezia sympodialis (strain ATCC 42132)</name>
    <name type="common">Atopic eczema-associated yeast</name>
    <dbReference type="NCBI Taxonomy" id="1230383"/>
    <lineage>
        <taxon>Eukaryota</taxon>
        <taxon>Fungi</taxon>
        <taxon>Dikarya</taxon>
        <taxon>Basidiomycota</taxon>
        <taxon>Ustilaginomycotina</taxon>
        <taxon>Malasseziomycetes</taxon>
        <taxon>Malasseziales</taxon>
        <taxon>Malasseziaceae</taxon>
        <taxon>Malassezia</taxon>
    </lineage>
</organism>
<keyword evidence="11" id="KW-1185">Reference proteome</keyword>
<evidence type="ECO:0000313" key="10">
    <source>
        <dbReference type="EMBL" id="SHO77837.1"/>
    </source>
</evidence>
<dbReference type="RefSeq" id="XP_018739128.1">
    <property type="nucleotide sequence ID" value="XM_018885588.1"/>
</dbReference>
<comment type="similarity">
    <text evidence="2">Belongs to the SWC4 family.</text>
</comment>
<feature type="region of interest" description="Disordered" evidence="9">
    <location>
        <begin position="57"/>
        <end position="85"/>
    </location>
</feature>
<dbReference type="PANTHER" id="PTHR12855">
    <property type="entry name" value="DNA METHYLTRANSFERASE 1-ASSOCIATED PROTEIN 1 FAMILY MEMBER"/>
    <property type="match status" value="1"/>
</dbReference>
<accession>M5E5U6</accession>
<dbReference type="GO" id="GO:0006338">
    <property type="term" value="P:chromatin remodeling"/>
    <property type="evidence" value="ECO:0007669"/>
    <property type="project" value="InterPro"/>
</dbReference>
<keyword evidence="4" id="KW-0156">Chromatin regulator</keyword>
<evidence type="ECO:0000256" key="5">
    <source>
        <dbReference type="ARBA" id="ARBA00023015"/>
    </source>
</evidence>
<dbReference type="InterPro" id="IPR032563">
    <property type="entry name" value="DAMP1_SANT-like"/>
</dbReference>
<dbReference type="OMA" id="GNTTMYQ"/>
<sequence length="520" mass="57919">MSSHDVRDILSLPKRTQEPGPSRAPVRAPPILPGDARPKQRPEGMSRELYALLGPNAPSLVMGQADGPGSEGPGSGHAFQPKFQRRAHTAHVRKWMWTPFRNPARRDTPAESDLQGEEAASPRGLVLHHWRPLDPNASQNDDEAPLDAVWAPYNTASQVFHYTTDEYTQYLADDDWSREETDYLIEMCETYDLRFIVIADRYEWPGRTRSIEDLKARYYTICRRLLRERISNEDIEARQAQLQTYAYDRQQEMERKRAVQTLFSRTPEQLAEEEALYVEARRLEQNEAKFAKERDDLLRLLGGREGLPTCSSATVAAVGAGLVWPPGSATEDASADSAKKLKRRRSDSVAAAGKVKDPKQQLFDAQHGITRFSTTSPHVLRTPYPNLIGTPSVLPPVAAPSSGSTKAEAHAHHGAYLRSTRMLTFRPNQYTRVMQALAELHPPMGARLVYPTATNVEKWEMLLGAVAGALDMKKQLDRVEAEYKMAQARLAAAQAGRAEPATDTVAPPAEPTMPSSADVP</sequence>
<evidence type="ECO:0000256" key="3">
    <source>
        <dbReference type="ARBA" id="ARBA00019132"/>
    </source>
</evidence>
<feature type="region of interest" description="Disordered" evidence="9">
    <location>
        <begin position="1"/>
        <end position="42"/>
    </location>
</feature>
<dbReference type="InterPro" id="IPR027109">
    <property type="entry name" value="Swc4/Dmap1"/>
</dbReference>
<dbReference type="InterPro" id="IPR009057">
    <property type="entry name" value="Homeodomain-like_sf"/>
</dbReference>
<dbReference type="GO" id="GO:0000812">
    <property type="term" value="C:Swr1 complex"/>
    <property type="evidence" value="ECO:0007669"/>
    <property type="project" value="TreeGrafter"/>
</dbReference>
<dbReference type="GO" id="GO:0035267">
    <property type="term" value="C:NuA4 histone acetyltransferase complex"/>
    <property type="evidence" value="ECO:0007669"/>
    <property type="project" value="InterPro"/>
</dbReference>
<proteinExistence type="inferred from homology"/>
<reference evidence="11" key="1">
    <citation type="journal article" date="2017" name="Nucleic Acids Res.">
        <title>Proteogenomics produces comprehensive and highly accurate protein-coding gene annotation in a complete genome assembly of Malassezia sympodialis.</title>
        <authorList>
            <person name="Zhu Y."/>
            <person name="Engstroem P.G."/>
            <person name="Tellgren-Roth C."/>
            <person name="Baudo C.D."/>
            <person name="Kennell J.C."/>
            <person name="Sun S."/>
            <person name="Billmyre R.B."/>
            <person name="Schroeder M.S."/>
            <person name="Andersson A."/>
            <person name="Holm T."/>
            <person name="Sigurgeirsson B."/>
            <person name="Wu G."/>
            <person name="Sankaranarayanan S.R."/>
            <person name="Siddharthan R."/>
            <person name="Sanyal K."/>
            <person name="Lundeberg J."/>
            <person name="Nystedt B."/>
            <person name="Boekhout T."/>
            <person name="Dawson T.L. Jr."/>
            <person name="Heitman J."/>
            <person name="Scheynius A."/>
            <person name="Lehtioe J."/>
        </authorList>
    </citation>
    <scope>NUCLEOTIDE SEQUENCE [LARGE SCALE GENOMIC DNA]</scope>
    <source>
        <strain evidence="11">ATCC 42132</strain>
    </source>
</reference>
<dbReference type="EMBL" id="LT671823">
    <property type="protein sequence ID" value="SHO77837.1"/>
    <property type="molecule type" value="Genomic_DNA"/>
</dbReference>
<dbReference type="GO" id="GO:0000122">
    <property type="term" value="P:negative regulation of transcription by RNA polymerase II"/>
    <property type="evidence" value="ECO:0007669"/>
    <property type="project" value="TreeGrafter"/>
</dbReference>
<evidence type="ECO:0000256" key="1">
    <source>
        <dbReference type="ARBA" id="ARBA00004123"/>
    </source>
</evidence>
<dbReference type="Pfam" id="PF16282">
    <property type="entry name" value="SANT_DAMP1_like"/>
    <property type="match status" value="1"/>
</dbReference>
<dbReference type="SUPFAM" id="SSF46689">
    <property type="entry name" value="Homeodomain-like"/>
    <property type="match status" value="1"/>
</dbReference>
<dbReference type="OrthoDB" id="19740at2759"/>
<dbReference type="VEuPathDB" id="FungiDB:MSYG_2179"/>
<dbReference type="Proteomes" id="UP000186303">
    <property type="component" value="Chromosome 3"/>
</dbReference>
<evidence type="ECO:0000256" key="9">
    <source>
        <dbReference type="SAM" id="MobiDB-lite"/>
    </source>
</evidence>
<evidence type="ECO:0000256" key="7">
    <source>
        <dbReference type="ARBA" id="ARBA00023242"/>
    </source>
</evidence>
<dbReference type="KEGG" id="msym:MSY001_0500"/>
<comment type="function">
    <text evidence="8">Component of the SWR1 complex which mediates the ATP-dependent exchange of histone H2A for the H2A variant HZT1 leading to transcriptional regulation of selected genes by chromatin remodeling. Component of the NuA4 histone acetyltransferase complex which is involved in transcriptional activation of selected genes principally by acetylation of nucleosomal histone H4 and H2A. The NuA4 complex is also involved in DNA repair.</text>
</comment>
<protein>
    <recommendedName>
        <fullName evidence="3">SWR1-complex protein 4</fullName>
    </recommendedName>
</protein>
<dbReference type="HOGENOM" id="CLU_018539_4_1_1"/>
<dbReference type="PANTHER" id="PTHR12855:SF10">
    <property type="entry name" value="DNA METHYLTRANSFERASE 1-ASSOCIATED PROTEIN 1"/>
    <property type="match status" value="1"/>
</dbReference>
<dbReference type="GO" id="GO:0006281">
    <property type="term" value="P:DNA repair"/>
    <property type="evidence" value="ECO:0007669"/>
    <property type="project" value="InterPro"/>
</dbReference>
<dbReference type="FunFam" id="1.10.10.60:FF:000087">
    <property type="entry name" value="DNA methyltransferase 1-associated protein 1"/>
    <property type="match status" value="1"/>
</dbReference>